<evidence type="ECO:0000259" key="1">
    <source>
        <dbReference type="Pfam" id="PF00535"/>
    </source>
</evidence>
<accession>A0ABU1MRX6</accession>
<name>A0ABU1MRX6_9SPHN</name>
<dbReference type="PANTHER" id="PTHR22916">
    <property type="entry name" value="GLYCOSYLTRANSFERASE"/>
    <property type="match status" value="1"/>
</dbReference>
<protein>
    <submittedName>
        <fullName evidence="2">Glycosyltransferase involved in cell wall biosynthesis</fullName>
    </submittedName>
</protein>
<dbReference type="Pfam" id="PF00535">
    <property type="entry name" value="Glycos_transf_2"/>
    <property type="match status" value="1"/>
</dbReference>
<keyword evidence="3" id="KW-1185">Reference proteome</keyword>
<dbReference type="InterPro" id="IPR029044">
    <property type="entry name" value="Nucleotide-diphossugar_trans"/>
</dbReference>
<reference evidence="2 3" key="1">
    <citation type="submission" date="2023-07" db="EMBL/GenBank/DDBJ databases">
        <title>Sorghum-associated microbial communities from plants grown in Nebraska, USA.</title>
        <authorList>
            <person name="Schachtman D."/>
        </authorList>
    </citation>
    <scope>NUCLEOTIDE SEQUENCE [LARGE SCALE GENOMIC DNA]</scope>
    <source>
        <strain evidence="2 3">DS1027</strain>
    </source>
</reference>
<dbReference type="Proteomes" id="UP001184150">
    <property type="component" value="Unassembled WGS sequence"/>
</dbReference>
<dbReference type="EMBL" id="JAVDRD010000012">
    <property type="protein sequence ID" value="MDR6512908.1"/>
    <property type="molecule type" value="Genomic_DNA"/>
</dbReference>
<dbReference type="Gene3D" id="3.90.550.10">
    <property type="entry name" value="Spore Coat Polysaccharide Biosynthesis Protein SpsA, Chain A"/>
    <property type="match status" value="1"/>
</dbReference>
<dbReference type="InterPro" id="IPR001173">
    <property type="entry name" value="Glyco_trans_2-like"/>
</dbReference>
<feature type="domain" description="Glycosyltransferase 2-like" evidence="1">
    <location>
        <begin position="16"/>
        <end position="175"/>
    </location>
</feature>
<sequence length="338" mass="36367">MPAIPASPSSTPAVTVATSVYNAAQTLGPAIESVLAQTFGDFEFLILDDGSTDDSLAIAQAYAARDPRVRPIAMPRQGLVRSLNQLFAQARAPLVARFDADDICMPERLARQVAFLAEHPDHGLVACETTFIDETGAPAPNPPIQRPHDHAAILAALEHGPILCHSAVMVRTDLVRAAGGYREVFIHAEDYDLWLRLASETRMANLAECLLAYRITPGQVSSRHVVAQARNAAIAWLAHGARARTGSDPIAELSALPEMGELDTLFGAGSAAYVRQRMIDRLLYAPERLAGEAWPVLLGHIADGAPRARLWRTAIRLLKAGHPLRAVQTAIALARQAA</sequence>
<proteinExistence type="predicted"/>
<dbReference type="SUPFAM" id="SSF53448">
    <property type="entry name" value="Nucleotide-diphospho-sugar transferases"/>
    <property type="match status" value="1"/>
</dbReference>
<organism evidence="2 3">
    <name type="scientific">Novosphingobium capsulatum</name>
    <dbReference type="NCBI Taxonomy" id="13688"/>
    <lineage>
        <taxon>Bacteria</taxon>
        <taxon>Pseudomonadati</taxon>
        <taxon>Pseudomonadota</taxon>
        <taxon>Alphaproteobacteria</taxon>
        <taxon>Sphingomonadales</taxon>
        <taxon>Sphingomonadaceae</taxon>
        <taxon>Novosphingobium</taxon>
    </lineage>
</organism>
<dbReference type="PANTHER" id="PTHR22916:SF3">
    <property type="entry name" value="UDP-GLCNAC:BETAGAL BETA-1,3-N-ACETYLGLUCOSAMINYLTRANSFERASE-LIKE PROTEIN 1"/>
    <property type="match status" value="1"/>
</dbReference>
<evidence type="ECO:0000313" key="3">
    <source>
        <dbReference type="Proteomes" id="UP001184150"/>
    </source>
</evidence>
<gene>
    <name evidence="2" type="ORF">J2792_003795</name>
</gene>
<evidence type="ECO:0000313" key="2">
    <source>
        <dbReference type="EMBL" id="MDR6512908.1"/>
    </source>
</evidence>
<dbReference type="CDD" id="cd00761">
    <property type="entry name" value="Glyco_tranf_GTA_type"/>
    <property type="match status" value="1"/>
</dbReference>
<comment type="caution">
    <text evidence="2">The sequence shown here is derived from an EMBL/GenBank/DDBJ whole genome shotgun (WGS) entry which is preliminary data.</text>
</comment>